<protein>
    <submittedName>
        <fullName evidence="4">MAPEG family protein</fullName>
    </submittedName>
</protein>
<dbReference type="InterPro" id="IPR001129">
    <property type="entry name" value="Membr-assoc_MAPEG"/>
</dbReference>
<feature type="transmembrane region" description="Helical" evidence="3">
    <location>
        <begin position="74"/>
        <end position="101"/>
    </location>
</feature>
<dbReference type="PANTHER" id="PTHR10689:SF6">
    <property type="entry name" value="MICROSOMAL GLUTATHIONE S-TRANSFERASE 1"/>
    <property type="match status" value="1"/>
</dbReference>
<feature type="transmembrane region" description="Helical" evidence="3">
    <location>
        <begin position="121"/>
        <end position="141"/>
    </location>
</feature>
<proteinExistence type="predicted"/>
<feature type="transmembrane region" description="Helical" evidence="3">
    <location>
        <begin position="6"/>
        <end position="25"/>
    </location>
</feature>
<evidence type="ECO:0000256" key="3">
    <source>
        <dbReference type="SAM" id="Phobius"/>
    </source>
</evidence>
<keyword evidence="3" id="KW-0472">Membrane</keyword>
<reference evidence="4" key="1">
    <citation type="journal article" date="2021" name="Microorganisms">
        <title>The Ever-Expanding Pseudomonas Genus: Description of 43 New Species and Partition of the Pseudomonas putida Group.</title>
        <authorList>
            <person name="Girard L."/>
            <person name="Lood C."/>
            <person name="Hofte M."/>
            <person name="Vandamme P."/>
            <person name="Rokni-Zadeh H."/>
            <person name="van Noort V."/>
            <person name="Lavigne R."/>
            <person name="De Mot R."/>
        </authorList>
    </citation>
    <scope>NUCLEOTIDE SEQUENCE</scope>
    <source>
        <strain evidence="4">COW40</strain>
    </source>
</reference>
<dbReference type="PANTHER" id="PTHR10689">
    <property type="entry name" value="MICROSOMAL GLUTATHIONE S-TRANSFERASE 1"/>
    <property type="match status" value="1"/>
</dbReference>
<gene>
    <name evidence="4" type="ORF">KSS94_17985</name>
</gene>
<keyword evidence="5" id="KW-1185">Reference proteome</keyword>
<accession>A0ABX8N246</accession>
<dbReference type="EMBL" id="CP077076">
    <property type="protein sequence ID" value="QXH49826.1"/>
    <property type="molecule type" value="Genomic_DNA"/>
</dbReference>
<organism evidence="4 5">
    <name type="scientific">Pseudomonas fakonensis</name>
    <dbReference type="NCBI Taxonomy" id="2842355"/>
    <lineage>
        <taxon>Bacteria</taxon>
        <taxon>Pseudomonadati</taxon>
        <taxon>Pseudomonadota</taxon>
        <taxon>Gammaproteobacteria</taxon>
        <taxon>Pseudomonadales</taxon>
        <taxon>Pseudomonadaceae</taxon>
        <taxon>Pseudomonas</taxon>
    </lineage>
</organism>
<comment type="subcellular location">
    <subcellularLocation>
        <location evidence="1">Endoplasmic reticulum membrane</location>
        <topology evidence="1">Multi-pass membrane protein</topology>
    </subcellularLocation>
</comment>
<evidence type="ECO:0000313" key="4">
    <source>
        <dbReference type="EMBL" id="QXH49826.1"/>
    </source>
</evidence>
<keyword evidence="3" id="KW-0812">Transmembrane</keyword>
<dbReference type="Proteomes" id="UP001046350">
    <property type="component" value="Chromosome"/>
</dbReference>
<evidence type="ECO:0000256" key="1">
    <source>
        <dbReference type="ARBA" id="ARBA00004477"/>
    </source>
</evidence>
<dbReference type="RefSeq" id="WP_217839433.1">
    <property type="nucleotide sequence ID" value="NZ_CP077076.1"/>
</dbReference>
<evidence type="ECO:0000313" key="5">
    <source>
        <dbReference type="Proteomes" id="UP001046350"/>
    </source>
</evidence>
<dbReference type="InterPro" id="IPR040162">
    <property type="entry name" value="MGST1-like"/>
</dbReference>
<keyword evidence="3" id="KW-1133">Transmembrane helix</keyword>
<keyword evidence="2" id="KW-0256">Endoplasmic reticulum</keyword>
<sequence length="145" mass="16016">MSNAMAVYACCVVVLFFKMLAISCYQGYYRLRYLVFINAEDAAVFGRVAQPAERPEVERATQAWRNDLESIPMFVALGGLAVSLEAYAAVTVWLCLVFTLARVLHTVTYLAGKQPWRTLSYGVGTLCLIVLAGLVISRVVVGWPT</sequence>
<name>A0ABX8N246_9PSED</name>
<evidence type="ECO:0000256" key="2">
    <source>
        <dbReference type="ARBA" id="ARBA00022824"/>
    </source>
</evidence>
<dbReference type="Pfam" id="PF01124">
    <property type="entry name" value="MAPEG"/>
    <property type="match status" value="1"/>
</dbReference>